<dbReference type="InterPro" id="IPR036047">
    <property type="entry name" value="F-box-like_dom_sf"/>
</dbReference>
<evidence type="ECO:0000259" key="1">
    <source>
        <dbReference type="PROSITE" id="PS50181"/>
    </source>
</evidence>
<feature type="domain" description="F-box" evidence="1">
    <location>
        <begin position="63"/>
        <end position="113"/>
    </location>
</feature>
<dbReference type="Proteomes" id="UP001160390">
    <property type="component" value="Unassembled WGS sequence"/>
</dbReference>
<name>A0AA35QFI3_9HYPO</name>
<keyword evidence="3" id="KW-1185">Reference proteome</keyword>
<evidence type="ECO:0000313" key="3">
    <source>
        <dbReference type="Proteomes" id="UP001160390"/>
    </source>
</evidence>
<dbReference type="PROSITE" id="PS50181">
    <property type="entry name" value="FBOX"/>
    <property type="match status" value="1"/>
</dbReference>
<comment type="caution">
    <text evidence="2">The sequence shown here is derived from an EMBL/GenBank/DDBJ whole genome shotgun (WGS) entry which is preliminary data.</text>
</comment>
<reference evidence="2" key="1">
    <citation type="submission" date="2023-01" db="EMBL/GenBank/DDBJ databases">
        <authorList>
            <person name="Piombo E."/>
        </authorList>
    </citation>
    <scope>NUCLEOTIDE SEQUENCE</scope>
</reference>
<dbReference type="SUPFAM" id="SSF81383">
    <property type="entry name" value="F-box domain"/>
    <property type="match status" value="1"/>
</dbReference>
<evidence type="ECO:0000313" key="2">
    <source>
        <dbReference type="EMBL" id="CAI6101137.1"/>
    </source>
</evidence>
<protein>
    <recommendedName>
        <fullName evidence="1">F-box domain-containing protein</fullName>
    </recommendedName>
</protein>
<organism evidence="2 3">
    <name type="scientific">Clonostachys chloroleuca</name>
    <dbReference type="NCBI Taxonomy" id="1926264"/>
    <lineage>
        <taxon>Eukaryota</taxon>
        <taxon>Fungi</taxon>
        <taxon>Dikarya</taxon>
        <taxon>Ascomycota</taxon>
        <taxon>Pezizomycotina</taxon>
        <taxon>Sordariomycetes</taxon>
        <taxon>Hypocreomycetidae</taxon>
        <taxon>Hypocreales</taxon>
        <taxon>Bionectriaceae</taxon>
        <taxon>Clonostachys</taxon>
    </lineage>
</organism>
<gene>
    <name evidence="2" type="ORF">CCHLO57077_00006373</name>
</gene>
<sequence>MFEDLCNLINGQLETEDDIRKLMEPRYEVNRPDRADTYGKSDEAKLGCLLLEKVTSGRPRADQSRLLSLPAEILASIVDILSASDLASLALVNSDCQHLARSGQFSDIHFDYSQRAQDLVVHLIDDGQQMNKRGTNLISIGSCVRRVTFASDPDNVGEYHKEAWSLTGNQSKEEEEGIKGKAYKHYRAVQASSLLAINRMTMPNLEILKWSDDFAIKEYFFKFIALTSAQHIILGCLSLKTPVTVLPAVVPAVWPLRKLDLDVSLPRQADGTPSDAGFYEDFLRLCAPTLESLKFNERDSGVSEMVFFKEQDPPSFPLRSLEIPKEIKNTSSMAAMIGDGFRDLENLVVPHLPFKDTLSGEIARFLQERKKIQKLCVHENSYAKGGRAHLDHHIIPVLAQGGFEHLTSLSLQWGGAAIDGTETSAVHVPEASLAVVSQIKSLQKLKLGAGVTSGWQCQWLVDHESVARILRPLQNLQVLAFYRDTYQTLGDSDPDDEDYYMRRTLTDAVRAIASERLEHDAVSEQRVAEVRGSNPSNSILHRETWERAHRNRMLNYAEGYASVLQALETIVCGQRPIAIKCNPQEPKGTRKAVPLTVDRDICYSYLQTAFGLGTWLETLENPNALL</sequence>
<dbReference type="EMBL" id="CABFNP030001360">
    <property type="protein sequence ID" value="CAI6101137.1"/>
    <property type="molecule type" value="Genomic_DNA"/>
</dbReference>
<proteinExistence type="predicted"/>
<dbReference type="SUPFAM" id="SSF52047">
    <property type="entry name" value="RNI-like"/>
    <property type="match status" value="1"/>
</dbReference>
<dbReference type="InterPro" id="IPR001810">
    <property type="entry name" value="F-box_dom"/>
</dbReference>
<dbReference type="AlphaFoldDB" id="A0AA35QFI3"/>
<accession>A0AA35QFI3</accession>